<name>A0A078ATB0_STYLE</name>
<feature type="compositionally biased region" description="Polar residues" evidence="1">
    <location>
        <begin position="228"/>
        <end position="238"/>
    </location>
</feature>
<dbReference type="Proteomes" id="UP000039865">
    <property type="component" value="Unassembled WGS sequence"/>
</dbReference>
<reference evidence="2 3" key="1">
    <citation type="submission" date="2014-06" db="EMBL/GenBank/DDBJ databases">
        <authorList>
            <person name="Swart Estienne"/>
        </authorList>
    </citation>
    <scope>NUCLEOTIDE SEQUENCE [LARGE SCALE GENOMIC DNA]</scope>
    <source>
        <strain evidence="2 3">130c</strain>
    </source>
</reference>
<dbReference type="InParanoid" id="A0A078ATB0"/>
<gene>
    <name evidence="2" type="primary">Contig13266.g14156</name>
    <name evidence="2" type="ORF">STYLEM_14515</name>
</gene>
<feature type="region of interest" description="Disordered" evidence="1">
    <location>
        <begin position="228"/>
        <end position="250"/>
    </location>
</feature>
<protein>
    <submittedName>
        <fullName evidence="2">Uncharacterized protein</fullName>
    </submittedName>
</protein>
<evidence type="ECO:0000256" key="1">
    <source>
        <dbReference type="SAM" id="MobiDB-lite"/>
    </source>
</evidence>
<dbReference type="EMBL" id="CCKQ01013736">
    <property type="protein sequence ID" value="CDW85439.1"/>
    <property type="molecule type" value="Genomic_DNA"/>
</dbReference>
<evidence type="ECO:0000313" key="3">
    <source>
        <dbReference type="Proteomes" id="UP000039865"/>
    </source>
</evidence>
<feature type="compositionally biased region" description="Basic residues" evidence="1">
    <location>
        <begin position="239"/>
        <end position="248"/>
    </location>
</feature>
<keyword evidence="3" id="KW-1185">Reference proteome</keyword>
<accession>A0A078ATB0</accession>
<proteinExistence type="predicted"/>
<organism evidence="2 3">
    <name type="scientific">Stylonychia lemnae</name>
    <name type="common">Ciliate</name>
    <dbReference type="NCBI Taxonomy" id="5949"/>
    <lineage>
        <taxon>Eukaryota</taxon>
        <taxon>Sar</taxon>
        <taxon>Alveolata</taxon>
        <taxon>Ciliophora</taxon>
        <taxon>Intramacronucleata</taxon>
        <taxon>Spirotrichea</taxon>
        <taxon>Stichotrichia</taxon>
        <taxon>Sporadotrichida</taxon>
        <taxon>Oxytrichidae</taxon>
        <taxon>Stylonychinae</taxon>
        <taxon>Stylonychia</taxon>
    </lineage>
</organism>
<dbReference type="AlphaFoldDB" id="A0A078ATB0"/>
<evidence type="ECO:0000313" key="2">
    <source>
        <dbReference type="EMBL" id="CDW85439.1"/>
    </source>
</evidence>
<sequence length="353" mass="40865">MVKEFFPLMIKNISKPNKLSTTFYGQLIKQSTSNNNTSCMPTNNTMQLFMQTTDNTQSIPQIIEQRILSDLSPESQLQSTKTQQIELKPLRVNKDADFMIRNHNNSNIKIDNNSNNINAHNYPNGGQKQLLDAIKMTKYQIEMQEQDNLSSRLANYINSSAKLDSSKINYHNVQKHIQSGMITQTNINHQRPPLGNQIQKIISKDQLSDSHPNLFSQTLNNNQFQLFMNGNQNSNKHTSPQHRNKQNLRKQSSVSIYDNNMQAQAQAIYQDQQFKNHQTRNVPVTKTQQEIGNGQYLKPKVLDFQPQQGLRSMSYGSKLKEKYLQNHLKSFKNTQQNFWNNQQTQIMVQHVPK</sequence>